<dbReference type="EMBL" id="FUWZ01000002">
    <property type="protein sequence ID" value="SKA22497.1"/>
    <property type="molecule type" value="Genomic_DNA"/>
</dbReference>
<evidence type="ECO:0000256" key="1">
    <source>
        <dbReference type="SAM" id="SignalP"/>
    </source>
</evidence>
<accession>A0A1T4S2W4</accession>
<feature type="chain" id="PRO_5012436730" description="Tetratricopeptide repeat-containing protein" evidence="1">
    <location>
        <begin position="21"/>
        <end position="215"/>
    </location>
</feature>
<dbReference type="AlphaFoldDB" id="A0A1T4S2W4"/>
<keyword evidence="3" id="KW-1185">Reference proteome</keyword>
<dbReference type="Proteomes" id="UP000190367">
    <property type="component" value="Unassembled WGS sequence"/>
</dbReference>
<dbReference type="OrthoDB" id="1150971at2"/>
<gene>
    <name evidence="2" type="ORF">SAMN04488128_1021716</name>
</gene>
<dbReference type="InterPro" id="IPR011990">
    <property type="entry name" value="TPR-like_helical_dom_sf"/>
</dbReference>
<name>A0A1T4S2W4_9BACT</name>
<proteinExistence type="predicted"/>
<protein>
    <recommendedName>
        <fullName evidence="4">Tetratricopeptide repeat-containing protein</fullName>
    </recommendedName>
</protein>
<dbReference type="SUPFAM" id="SSF48452">
    <property type="entry name" value="TPR-like"/>
    <property type="match status" value="1"/>
</dbReference>
<dbReference type="RefSeq" id="WP_078670152.1">
    <property type="nucleotide sequence ID" value="NZ_FUWZ01000002.1"/>
</dbReference>
<dbReference type="STRING" id="634771.SAMN04488128_1021716"/>
<evidence type="ECO:0000313" key="3">
    <source>
        <dbReference type="Proteomes" id="UP000190367"/>
    </source>
</evidence>
<organism evidence="2 3">
    <name type="scientific">Chitinophaga eiseniae</name>
    <dbReference type="NCBI Taxonomy" id="634771"/>
    <lineage>
        <taxon>Bacteria</taxon>
        <taxon>Pseudomonadati</taxon>
        <taxon>Bacteroidota</taxon>
        <taxon>Chitinophagia</taxon>
        <taxon>Chitinophagales</taxon>
        <taxon>Chitinophagaceae</taxon>
        <taxon>Chitinophaga</taxon>
    </lineage>
</organism>
<evidence type="ECO:0008006" key="4">
    <source>
        <dbReference type="Google" id="ProtNLM"/>
    </source>
</evidence>
<reference evidence="3" key="1">
    <citation type="submission" date="2017-02" db="EMBL/GenBank/DDBJ databases">
        <authorList>
            <person name="Varghese N."/>
            <person name="Submissions S."/>
        </authorList>
    </citation>
    <scope>NUCLEOTIDE SEQUENCE [LARGE SCALE GENOMIC DNA]</scope>
    <source>
        <strain evidence="3">DSM 22224</strain>
    </source>
</reference>
<feature type="signal peptide" evidence="1">
    <location>
        <begin position="1"/>
        <end position="20"/>
    </location>
</feature>
<evidence type="ECO:0000313" key="2">
    <source>
        <dbReference type="EMBL" id="SKA22497.1"/>
    </source>
</evidence>
<sequence>MKRLLLSLFMIGGLATVATAQSAQYQDAMSKQVADLDSSGTFAPDALVAKTNTFERIAEAEKTQWLPYYYAAYCQVMSCFVGQDKGKIDELADKAAANLDKAETLNPKNSEVACIRSLVASARLMVDPASRGMKYGMEAGQQIELAKSYNAENPRVYLLLGQSLLFTPEQFGGSKSKAKTMLETALQKYAAFKPESTIAPHWGEPYAKELLTKAQ</sequence>
<keyword evidence="1" id="KW-0732">Signal</keyword>